<organism evidence="2">
    <name type="scientific">Anopheles sinensis</name>
    <name type="common">Mosquito</name>
    <dbReference type="NCBI Taxonomy" id="74873"/>
    <lineage>
        <taxon>Eukaryota</taxon>
        <taxon>Metazoa</taxon>
        <taxon>Ecdysozoa</taxon>
        <taxon>Arthropoda</taxon>
        <taxon>Hexapoda</taxon>
        <taxon>Insecta</taxon>
        <taxon>Pterygota</taxon>
        <taxon>Neoptera</taxon>
        <taxon>Endopterygota</taxon>
        <taxon>Diptera</taxon>
        <taxon>Nematocera</taxon>
        <taxon>Culicoidea</taxon>
        <taxon>Culicidae</taxon>
        <taxon>Anophelinae</taxon>
        <taxon>Anopheles</taxon>
    </lineage>
</organism>
<name>A0A084VT16_ANOSI</name>
<evidence type="ECO:0000313" key="3">
    <source>
        <dbReference type="EnsemblMetazoa" id="ASIC008568-PA"/>
    </source>
</evidence>
<dbReference type="EMBL" id="ATLV01016153">
    <property type="status" value="NOT_ANNOTATED_CDS"/>
    <property type="molecule type" value="Genomic_DNA"/>
</dbReference>
<dbReference type="Proteomes" id="UP000030765">
    <property type="component" value="Unassembled WGS sequence"/>
</dbReference>
<keyword evidence="4" id="KW-1185">Reference proteome</keyword>
<evidence type="ECO:0000313" key="2">
    <source>
        <dbReference type="EMBL" id="KFB41110.1"/>
    </source>
</evidence>
<dbReference type="EnsemblMetazoa" id="ASIC008568-RA">
    <property type="protein sequence ID" value="ASIC008568-PA"/>
    <property type="gene ID" value="ASIC008568"/>
</dbReference>
<reference evidence="2 4" key="1">
    <citation type="journal article" date="2014" name="BMC Genomics">
        <title>Genome sequence of Anopheles sinensis provides insight into genetics basis of mosquito competence for malaria parasites.</title>
        <authorList>
            <person name="Zhou D."/>
            <person name="Zhang D."/>
            <person name="Ding G."/>
            <person name="Shi L."/>
            <person name="Hou Q."/>
            <person name="Ye Y."/>
            <person name="Xu Y."/>
            <person name="Zhou H."/>
            <person name="Xiong C."/>
            <person name="Li S."/>
            <person name="Yu J."/>
            <person name="Hong S."/>
            <person name="Yu X."/>
            <person name="Zou P."/>
            <person name="Chen C."/>
            <person name="Chang X."/>
            <person name="Wang W."/>
            <person name="Lv Y."/>
            <person name="Sun Y."/>
            <person name="Ma L."/>
            <person name="Shen B."/>
            <person name="Zhu C."/>
        </authorList>
    </citation>
    <scope>NUCLEOTIDE SEQUENCE [LARGE SCALE GENOMIC DNA]</scope>
</reference>
<proteinExistence type="predicted"/>
<evidence type="ECO:0000256" key="1">
    <source>
        <dbReference type="SAM" id="MobiDB-lite"/>
    </source>
</evidence>
<protein>
    <submittedName>
        <fullName evidence="2 3">TCB3-like protein</fullName>
    </submittedName>
</protein>
<reference evidence="3" key="2">
    <citation type="submission" date="2020-05" db="UniProtKB">
        <authorList>
            <consortium name="EnsemblMetazoa"/>
        </authorList>
    </citation>
    <scope>IDENTIFICATION</scope>
</reference>
<feature type="compositionally biased region" description="Polar residues" evidence="1">
    <location>
        <begin position="11"/>
        <end position="25"/>
    </location>
</feature>
<gene>
    <name evidence="2" type="ORF">ZHAS_00008568</name>
</gene>
<feature type="region of interest" description="Disordered" evidence="1">
    <location>
        <begin position="1"/>
        <end position="40"/>
    </location>
</feature>
<dbReference type="EMBL" id="KE525057">
    <property type="protein sequence ID" value="KFB41110.1"/>
    <property type="molecule type" value="Genomic_DNA"/>
</dbReference>
<dbReference type="AlphaFoldDB" id="A0A084VT16"/>
<dbReference type="VEuPathDB" id="VectorBase:ASIC008568"/>
<accession>A0A084VT16</accession>
<sequence length="83" mass="9286">MGCLSGWHAKTPTSVPQAHTRSSFGRSVAENRGYNRTQSIKPVSDNRYAASLETRLRIRVTISFQRETCHKANAPEEVAIVEK</sequence>
<evidence type="ECO:0000313" key="4">
    <source>
        <dbReference type="Proteomes" id="UP000030765"/>
    </source>
</evidence>